<comment type="caution">
    <text evidence="3">The sequence shown here is derived from an EMBL/GenBank/DDBJ whole genome shotgun (WGS) entry which is preliminary data.</text>
</comment>
<dbReference type="Proteomes" id="UP000220922">
    <property type="component" value="Unassembled WGS sequence"/>
</dbReference>
<dbReference type="AlphaFoldDB" id="A0A2H3L0B0"/>
<evidence type="ECO:0000256" key="1">
    <source>
        <dbReference type="SAM" id="MobiDB-lite"/>
    </source>
</evidence>
<sequence length="267" mass="29385">MRSFVVLMLVFLVALGGCGSSASTTDPSPRPTATIAPLFTGQVPTIPPALFPTAAPRPTRVVTDSPREMATRQAEARRDASSQFLTEFAIFDDQFAPGWGVSESWNMQIQLQNQFAASGRAALQVTPLQYGFRGLFFANGPQGGTYPRAEVLGMRFYVSGGANVLEPDSLIVRVTGSNRYPYHVQGDTSVRLPERGADQTLVFPELGLSQFGLRRALEPGEWAEIEVWLDGYDQVDYTYVTGLVLMNDASYVKTFYVDRVVLLLRRS</sequence>
<protein>
    <submittedName>
        <fullName evidence="3">Uncharacterized protein</fullName>
    </submittedName>
</protein>
<proteinExistence type="predicted"/>
<feature type="region of interest" description="Disordered" evidence="1">
    <location>
        <begin position="56"/>
        <end position="76"/>
    </location>
</feature>
<evidence type="ECO:0000313" key="3">
    <source>
        <dbReference type="EMBL" id="PDV96567.1"/>
    </source>
</evidence>
<reference evidence="3 4" key="1">
    <citation type="submission" date="2016-05" db="EMBL/GenBank/DDBJ databases">
        <authorList>
            <person name="Lavstsen T."/>
            <person name="Jespersen J.S."/>
        </authorList>
    </citation>
    <scope>NUCLEOTIDE SEQUENCE [LARGE SCALE GENOMIC DNA]</scope>
    <source>
        <strain evidence="3 4">B7-9</strain>
    </source>
</reference>
<feature type="compositionally biased region" description="Basic and acidic residues" evidence="1">
    <location>
        <begin position="65"/>
        <end position="76"/>
    </location>
</feature>
<dbReference type="EMBL" id="LYXE01000188">
    <property type="protein sequence ID" value="PDV96567.1"/>
    <property type="molecule type" value="Genomic_DNA"/>
</dbReference>
<keyword evidence="2" id="KW-0732">Signal</keyword>
<name>A0A2H3L0B0_9CHLR</name>
<feature type="chain" id="PRO_5013769879" evidence="2">
    <location>
        <begin position="23"/>
        <end position="267"/>
    </location>
</feature>
<dbReference type="RefSeq" id="WP_097655286.1">
    <property type="nucleotide sequence ID" value="NZ_LYXE01000188.1"/>
</dbReference>
<accession>A0A2H3L0B0</accession>
<evidence type="ECO:0000256" key="2">
    <source>
        <dbReference type="SAM" id="SignalP"/>
    </source>
</evidence>
<feature type="signal peptide" evidence="2">
    <location>
        <begin position="1"/>
        <end position="22"/>
    </location>
</feature>
<dbReference type="PROSITE" id="PS51257">
    <property type="entry name" value="PROKAR_LIPOPROTEIN"/>
    <property type="match status" value="1"/>
</dbReference>
<evidence type="ECO:0000313" key="4">
    <source>
        <dbReference type="Proteomes" id="UP000220922"/>
    </source>
</evidence>
<dbReference type="OrthoDB" id="155230at2"/>
<gene>
    <name evidence="3" type="ORF">A9Q02_06315</name>
</gene>
<organism evidence="3 4">
    <name type="scientific">Candidatus Chloroploca asiatica</name>
    <dbReference type="NCBI Taxonomy" id="1506545"/>
    <lineage>
        <taxon>Bacteria</taxon>
        <taxon>Bacillati</taxon>
        <taxon>Chloroflexota</taxon>
        <taxon>Chloroflexia</taxon>
        <taxon>Chloroflexales</taxon>
        <taxon>Chloroflexineae</taxon>
        <taxon>Oscillochloridaceae</taxon>
        <taxon>Candidatus Chloroploca</taxon>
    </lineage>
</organism>
<keyword evidence="4" id="KW-1185">Reference proteome</keyword>